<dbReference type="FunFam" id="2.70.150.10:FF:000002">
    <property type="entry name" value="Copper-transporting ATPase 1, putative"/>
    <property type="match status" value="1"/>
</dbReference>
<evidence type="ECO:0000313" key="9">
    <source>
        <dbReference type="EMBL" id="TNN49320.1"/>
    </source>
</evidence>
<evidence type="ECO:0000256" key="1">
    <source>
        <dbReference type="ARBA" id="ARBA00004370"/>
    </source>
</evidence>
<feature type="transmembrane region" description="Helical" evidence="7">
    <location>
        <begin position="313"/>
        <end position="339"/>
    </location>
</feature>
<dbReference type="EMBL" id="SRLO01000661">
    <property type="protein sequence ID" value="TNN49320.1"/>
    <property type="molecule type" value="Genomic_DNA"/>
</dbReference>
<reference evidence="9 10" key="1">
    <citation type="submission" date="2019-03" db="EMBL/GenBank/DDBJ databases">
        <title>First draft genome of Liparis tanakae, snailfish: a comprehensive survey of snailfish specific genes.</title>
        <authorList>
            <person name="Kim W."/>
            <person name="Song I."/>
            <person name="Jeong J.-H."/>
            <person name="Kim D."/>
            <person name="Kim S."/>
            <person name="Ryu S."/>
            <person name="Song J.Y."/>
            <person name="Lee S.K."/>
        </authorList>
    </citation>
    <scope>NUCLEOTIDE SEQUENCE [LARGE SCALE GENOMIC DNA]</scope>
    <source>
        <tissue evidence="9">Muscle</tissue>
    </source>
</reference>
<dbReference type="Proteomes" id="UP000314294">
    <property type="component" value="Unassembled WGS sequence"/>
</dbReference>
<evidence type="ECO:0000256" key="5">
    <source>
        <dbReference type="ARBA" id="ARBA00022989"/>
    </source>
</evidence>
<dbReference type="GO" id="GO:0005886">
    <property type="term" value="C:plasma membrane"/>
    <property type="evidence" value="ECO:0007669"/>
    <property type="project" value="TreeGrafter"/>
</dbReference>
<dbReference type="PRINTS" id="PR00942">
    <property type="entry name" value="CUATPASEI"/>
</dbReference>
<keyword evidence="10" id="KW-1185">Reference proteome</keyword>
<dbReference type="InterPro" id="IPR059000">
    <property type="entry name" value="ATPase_P-type_domA"/>
</dbReference>
<evidence type="ECO:0000256" key="6">
    <source>
        <dbReference type="ARBA" id="ARBA00023136"/>
    </source>
</evidence>
<dbReference type="GO" id="GO:0006878">
    <property type="term" value="P:intracellular copper ion homeostasis"/>
    <property type="evidence" value="ECO:0007669"/>
    <property type="project" value="TreeGrafter"/>
</dbReference>
<feature type="transmembrane region" description="Helical" evidence="7">
    <location>
        <begin position="66"/>
        <end position="85"/>
    </location>
</feature>
<accession>A0A4Z2G850</accession>
<dbReference type="Gene3D" id="2.70.150.10">
    <property type="entry name" value="Calcium-transporting ATPase, cytoplasmic transduction domain A"/>
    <property type="match status" value="1"/>
</dbReference>
<feature type="transmembrane region" description="Helical" evidence="7">
    <location>
        <begin position="105"/>
        <end position="125"/>
    </location>
</feature>
<comment type="caution">
    <text evidence="9">The sequence shown here is derived from an EMBL/GenBank/DDBJ whole genome shotgun (WGS) entry which is preliminary data.</text>
</comment>
<sequence>MFSPKSPKKAPTCVSKAARGAQEQIRLEECGCEPDCACSSHSAGGGGHCASGFKVVLRGPGWKNSFLLCLVFGLPVMGLMVYMMVMDSQHPEHGGSMPEEQNVLPGLSLLNLAFFLLCTPVQIFGGRYFYMQAYRSLKHRTANMDVLIVLATSIAYAYSCVVLVVAMAEGAAQSPSKTSEALAKLMSLQATDATVVTLGPDHSVLSEEQVVVELVQRGDVVKVAPGGKFPVDGRVKEGSSMADESLITGEPMPVSKKVGSLVIAGSINAHGALLVEATHVGADTTLSQIVKLVEDAQTSKAPIQQFADRLSGYFVPFIVAVSLLTLGAWLAIGFVDFAIVRDNFPGYNQNISKAEVVVRFAFQASITVLSIACPCSLGLATPTAVMVGTGVGAQNGILIKGGAPLEMAHKATPFTSHTT</sequence>
<evidence type="ECO:0000256" key="2">
    <source>
        <dbReference type="ARBA" id="ARBA00022692"/>
    </source>
</evidence>
<dbReference type="SUPFAM" id="SSF81665">
    <property type="entry name" value="Calcium ATPase, transmembrane domain M"/>
    <property type="match status" value="1"/>
</dbReference>
<keyword evidence="3" id="KW-0479">Metal-binding</keyword>
<evidence type="ECO:0000259" key="8">
    <source>
        <dbReference type="Pfam" id="PF00122"/>
    </source>
</evidence>
<dbReference type="GO" id="GO:0005802">
    <property type="term" value="C:trans-Golgi network"/>
    <property type="evidence" value="ECO:0007669"/>
    <property type="project" value="TreeGrafter"/>
</dbReference>
<name>A0A4Z2G850_9TELE</name>
<dbReference type="GO" id="GO:0043682">
    <property type="term" value="F:P-type divalent copper transporter activity"/>
    <property type="evidence" value="ECO:0007669"/>
    <property type="project" value="TreeGrafter"/>
</dbReference>
<dbReference type="InterPro" id="IPR023298">
    <property type="entry name" value="ATPase_P-typ_TM_dom_sf"/>
</dbReference>
<dbReference type="AlphaFoldDB" id="A0A4Z2G850"/>
<dbReference type="OrthoDB" id="8862792at2759"/>
<protein>
    <submittedName>
        <fullName evidence="9">Copper-transporting ATPase 2</fullName>
    </submittedName>
</protein>
<dbReference type="GO" id="GO:0015677">
    <property type="term" value="P:copper ion import"/>
    <property type="evidence" value="ECO:0007669"/>
    <property type="project" value="TreeGrafter"/>
</dbReference>
<keyword evidence="4" id="KW-1278">Translocase</keyword>
<dbReference type="GO" id="GO:0060003">
    <property type="term" value="P:copper ion export"/>
    <property type="evidence" value="ECO:0007669"/>
    <property type="project" value="TreeGrafter"/>
</dbReference>
<feature type="transmembrane region" description="Helical" evidence="7">
    <location>
        <begin position="360"/>
        <end position="380"/>
    </location>
</feature>
<dbReference type="GO" id="GO:0005507">
    <property type="term" value="F:copper ion binding"/>
    <property type="evidence" value="ECO:0007669"/>
    <property type="project" value="TreeGrafter"/>
</dbReference>
<dbReference type="SUPFAM" id="SSF81653">
    <property type="entry name" value="Calcium ATPase, transduction domain A"/>
    <property type="match status" value="1"/>
</dbReference>
<proteinExistence type="predicted"/>
<keyword evidence="2 7" id="KW-0812">Transmembrane</keyword>
<gene>
    <name evidence="9" type="primary">Atp7b</name>
    <name evidence="9" type="ORF">EYF80_040495</name>
</gene>
<dbReference type="InterPro" id="IPR008250">
    <property type="entry name" value="ATPase_P-typ_transduc_dom_A_sf"/>
</dbReference>
<keyword evidence="5 7" id="KW-1133">Transmembrane helix</keyword>
<evidence type="ECO:0000256" key="3">
    <source>
        <dbReference type="ARBA" id="ARBA00022723"/>
    </source>
</evidence>
<evidence type="ECO:0000256" key="7">
    <source>
        <dbReference type="SAM" id="Phobius"/>
    </source>
</evidence>
<evidence type="ECO:0000256" key="4">
    <source>
        <dbReference type="ARBA" id="ARBA00022967"/>
    </source>
</evidence>
<feature type="domain" description="P-type ATPase A" evidence="8">
    <location>
        <begin position="202"/>
        <end position="294"/>
    </location>
</feature>
<dbReference type="Pfam" id="PF00122">
    <property type="entry name" value="E1-E2_ATPase"/>
    <property type="match status" value="1"/>
</dbReference>
<dbReference type="PANTHER" id="PTHR43520">
    <property type="entry name" value="ATP7, ISOFORM B"/>
    <property type="match status" value="1"/>
</dbReference>
<keyword evidence="6 7" id="KW-0472">Membrane</keyword>
<evidence type="ECO:0000313" key="10">
    <source>
        <dbReference type="Proteomes" id="UP000314294"/>
    </source>
</evidence>
<dbReference type="PANTHER" id="PTHR43520:SF29">
    <property type="entry name" value="COPPER-TRANSPORTING ATPASE 1"/>
    <property type="match status" value="1"/>
</dbReference>
<feature type="transmembrane region" description="Helical" evidence="7">
    <location>
        <begin position="146"/>
        <end position="168"/>
    </location>
</feature>
<comment type="subcellular location">
    <subcellularLocation>
        <location evidence="1">Membrane</location>
    </subcellularLocation>
</comment>
<organism evidence="9 10">
    <name type="scientific">Liparis tanakae</name>
    <name type="common">Tanaka's snailfish</name>
    <dbReference type="NCBI Taxonomy" id="230148"/>
    <lineage>
        <taxon>Eukaryota</taxon>
        <taxon>Metazoa</taxon>
        <taxon>Chordata</taxon>
        <taxon>Craniata</taxon>
        <taxon>Vertebrata</taxon>
        <taxon>Euteleostomi</taxon>
        <taxon>Actinopterygii</taxon>
        <taxon>Neopterygii</taxon>
        <taxon>Teleostei</taxon>
        <taxon>Neoteleostei</taxon>
        <taxon>Acanthomorphata</taxon>
        <taxon>Eupercaria</taxon>
        <taxon>Perciformes</taxon>
        <taxon>Cottioidei</taxon>
        <taxon>Cottales</taxon>
        <taxon>Liparidae</taxon>
        <taxon>Liparis</taxon>
    </lineage>
</organism>